<feature type="signal peptide" evidence="1">
    <location>
        <begin position="1"/>
        <end position="22"/>
    </location>
</feature>
<protein>
    <recommendedName>
        <fullName evidence="6">Peptidylprolyl isomerase</fullName>
    </recommendedName>
</protein>
<reference evidence="2" key="1">
    <citation type="submission" date="2020-01" db="EMBL/GenBank/DDBJ databases">
        <authorList>
            <person name="Rat A."/>
        </authorList>
    </citation>
    <scope>NUCLEOTIDE SEQUENCE</scope>
    <source>
        <strain evidence="2">LMG 31161</strain>
    </source>
</reference>
<evidence type="ECO:0000256" key="1">
    <source>
        <dbReference type="SAM" id="SignalP"/>
    </source>
</evidence>
<accession>A0A9X9WHX9</accession>
<evidence type="ECO:0008006" key="6">
    <source>
        <dbReference type="Google" id="ProtNLM"/>
    </source>
</evidence>
<evidence type="ECO:0000313" key="3">
    <source>
        <dbReference type="EMBL" id="NKE16482.1"/>
    </source>
</evidence>
<keyword evidence="4" id="KW-1185">Reference proteome</keyword>
<gene>
    <name evidence="3" type="ORF">GWK15_05975</name>
    <name evidence="2" type="ORF">GXW75_11825</name>
</gene>
<dbReference type="Proteomes" id="UP000746741">
    <property type="component" value="Unassembled WGS sequence"/>
</dbReference>
<comment type="caution">
    <text evidence="2">The sequence shown here is derived from an EMBL/GenBank/DDBJ whole genome shotgun (WGS) entry which is preliminary data.</text>
</comment>
<organism evidence="2 5">
    <name type="scientific">Neoroseomonas oryzicola</name>
    <dbReference type="NCBI Taxonomy" id="535904"/>
    <lineage>
        <taxon>Bacteria</taxon>
        <taxon>Pseudomonadati</taxon>
        <taxon>Pseudomonadota</taxon>
        <taxon>Alphaproteobacteria</taxon>
        <taxon>Acetobacterales</taxon>
        <taxon>Acetobacteraceae</taxon>
        <taxon>Neoroseomonas</taxon>
    </lineage>
</organism>
<evidence type="ECO:0000313" key="4">
    <source>
        <dbReference type="Proteomes" id="UP000746741"/>
    </source>
</evidence>
<sequence length="90" mass="9230">MTGLGRRVLLAALAVLPGAARAQAPAAPPPIGTARMEADGTIVLDLVARQDGTVGHARLTYPPGHPDYAAILRHLGGLRPGEAKPVPPFP</sequence>
<name>A0A9X9WHX9_9PROT</name>
<reference evidence="2" key="3">
    <citation type="journal article" date="2021" name="Syst. Appl. Microbiol.">
        <title>Roseomonas hellenica sp. nov., isolated from roots of wild-growing Alkanna tinctoria.</title>
        <authorList>
            <person name="Rat A."/>
            <person name="Naranjo H.D."/>
            <person name="Lebbe L."/>
            <person name="Cnockaert M."/>
            <person name="Krigas N."/>
            <person name="Grigoriadou K."/>
            <person name="Maloupa E."/>
            <person name="Willems A."/>
        </authorList>
    </citation>
    <scope>NUCLEOTIDE SEQUENCE</scope>
    <source>
        <strain evidence="2">LMG 31161</strain>
    </source>
</reference>
<feature type="chain" id="PRO_5040833977" description="Peptidylprolyl isomerase" evidence="1">
    <location>
        <begin position="23"/>
        <end position="90"/>
    </location>
</feature>
<evidence type="ECO:0000313" key="2">
    <source>
        <dbReference type="EMBL" id="MBR0659939.1"/>
    </source>
</evidence>
<dbReference type="Proteomes" id="UP001138708">
    <property type="component" value="Unassembled WGS sequence"/>
</dbReference>
<reference evidence="3 4" key="2">
    <citation type="submission" date="2020-02" db="EMBL/GenBank/DDBJ databases">
        <authorList>
            <person name="Sun Q."/>
            <person name="Inoue M."/>
        </authorList>
    </citation>
    <scope>NUCLEOTIDE SEQUENCE [LARGE SCALE GENOMIC DNA]</scope>
    <source>
        <strain evidence="3 4">KCTC 22478</strain>
    </source>
</reference>
<keyword evidence="1" id="KW-0732">Signal</keyword>
<dbReference type="EMBL" id="JAAEDK010000023">
    <property type="protein sequence ID" value="MBR0659939.1"/>
    <property type="molecule type" value="Genomic_DNA"/>
</dbReference>
<dbReference type="AlphaFoldDB" id="A0A9X9WHX9"/>
<dbReference type="EMBL" id="JAAVUP010000001">
    <property type="protein sequence ID" value="NKE16482.1"/>
    <property type="molecule type" value="Genomic_DNA"/>
</dbReference>
<evidence type="ECO:0000313" key="5">
    <source>
        <dbReference type="Proteomes" id="UP001138708"/>
    </source>
</evidence>
<proteinExistence type="predicted"/>
<dbReference type="RefSeq" id="WP_168040013.1">
    <property type="nucleotide sequence ID" value="NZ_JAAEDK010000023.1"/>
</dbReference>